<dbReference type="Pfam" id="PF25023">
    <property type="entry name" value="TEN_YD-shell"/>
    <property type="match status" value="1"/>
</dbReference>
<reference evidence="3" key="1">
    <citation type="submission" date="2021-03" db="EMBL/GenBank/DDBJ databases">
        <authorList>
            <person name="Wang G."/>
        </authorList>
    </citation>
    <scope>NUCLEOTIDE SEQUENCE</scope>
    <source>
        <strain evidence="3">KCTC 12899</strain>
    </source>
</reference>
<keyword evidence="1" id="KW-0677">Repeat</keyword>
<dbReference type="AlphaFoldDB" id="A0A8J7U772"/>
<protein>
    <submittedName>
        <fullName evidence="3">RHS repeat-associated core domain-containing protein</fullName>
    </submittedName>
</protein>
<dbReference type="PANTHER" id="PTHR32305:SF15">
    <property type="entry name" value="PROTEIN RHSA-RELATED"/>
    <property type="match status" value="1"/>
</dbReference>
<dbReference type="InterPro" id="IPR050708">
    <property type="entry name" value="T6SS_VgrG/RHS"/>
</dbReference>
<gene>
    <name evidence="3" type="ORF">J3U88_33965</name>
</gene>
<dbReference type="InterPro" id="IPR022385">
    <property type="entry name" value="Rhs_assc_core"/>
</dbReference>
<sequence length="593" mass="66301">LTRIERKAGSFSEIIEPAYNSDEHLTGVTINRNSNGVTDQIQESYGTVQNQLLGGLTRLLNNQILVNEQLAAEAGADNRRIHQRTGAAGATEPSGTDQYSYDPILGNLQQIDYRDGTVRTFVWDGFRRLREIRDDNNLTAQYHYDHQYRRIRAATQHHPQPLAFAYEGSKVIAIGLYEGPGQVQWTHAVGQGPLGPAFIKDLTGAGMDYHIFTDHLGTPLAYKNANTGTIYINPRSPWGESLANTPTRGSPYTTQNFSLPPDPIFPTTPLGLSGHLEDADTGLTYMHHRFYDPQLGHFLNPDFRAPDIYDPATFTEPYAYAAGNPVLFWDLTGLAIVQGNLTQEERQLLLMELRKITGYDKGAIDFVHHQLKILDEDKYSGGSAHARSLLHEFISDERAVILHAGHSKEARDTYSLAATSVPNRSGFREKVVLDVADFYSEDGLSFQLTEEGKKLQESTSRDLIEELRTSSGLGTTFLHELFHVFRNKKDPRRSGLKGPVVKSINIIRNELIVPQRDHYKAVLVSSDPLSSQFGDGRISFSLDGVVVGNVILHESKLSPANLKNFLREIISNPENNSGLRERASIRLRREELK</sequence>
<organism evidence="3 4">
    <name type="scientific">Acanthopleuribacter pedis</name>
    <dbReference type="NCBI Taxonomy" id="442870"/>
    <lineage>
        <taxon>Bacteria</taxon>
        <taxon>Pseudomonadati</taxon>
        <taxon>Acidobacteriota</taxon>
        <taxon>Holophagae</taxon>
        <taxon>Acanthopleuribacterales</taxon>
        <taxon>Acanthopleuribacteraceae</taxon>
        <taxon>Acanthopleuribacter</taxon>
    </lineage>
</organism>
<feature type="non-terminal residue" evidence="3">
    <location>
        <position position="1"/>
    </location>
</feature>
<dbReference type="EMBL" id="JAFREP010000090">
    <property type="protein sequence ID" value="MBO1323522.1"/>
    <property type="molecule type" value="Genomic_DNA"/>
</dbReference>
<evidence type="ECO:0000313" key="4">
    <source>
        <dbReference type="Proteomes" id="UP000664417"/>
    </source>
</evidence>
<evidence type="ECO:0000313" key="3">
    <source>
        <dbReference type="EMBL" id="MBO1323522.1"/>
    </source>
</evidence>
<accession>A0A8J7U772</accession>
<name>A0A8J7U772_9BACT</name>
<feature type="domain" description="Teneurin-like YD-shell" evidence="2">
    <location>
        <begin position="95"/>
        <end position="326"/>
    </location>
</feature>
<dbReference type="RefSeq" id="WP_207863672.1">
    <property type="nucleotide sequence ID" value="NZ_JAFREP010000090.1"/>
</dbReference>
<comment type="caution">
    <text evidence="3">The sequence shown here is derived from an EMBL/GenBank/DDBJ whole genome shotgun (WGS) entry which is preliminary data.</text>
</comment>
<dbReference type="Gene3D" id="2.180.10.10">
    <property type="entry name" value="RHS repeat-associated core"/>
    <property type="match status" value="1"/>
</dbReference>
<dbReference type="InterPro" id="IPR056823">
    <property type="entry name" value="TEN-like_YD-shell"/>
</dbReference>
<evidence type="ECO:0000256" key="1">
    <source>
        <dbReference type="ARBA" id="ARBA00022737"/>
    </source>
</evidence>
<dbReference type="PANTHER" id="PTHR32305">
    <property type="match status" value="1"/>
</dbReference>
<keyword evidence="4" id="KW-1185">Reference proteome</keyword>
<dbReference type="Proteomes" id="UP000664417">
    <property type="component" value="Unassembled WGS sequence"/>
</dbReference>
<evidence type="ECO:0000259" key="2">
    <source>
        <dbReference type="Pfam" id="PF25023"/>
    </source>
</evidence>
<dbReference type="NCBIfam" id="TIGR03696">
    <property type="entry name" value="Rhs_assc_core"/>
    <property type="match status" value="1"/>
</dbReference>
<proteinExistence type="predicted"/>